<protein>
    <submittedName>
        <fullName evidence="2">Uncharacterized protein</fullName>
    </submittedName>
</protein>
<evidence type="ECO:0000313" key="2">
    <source>
        <dbReference type="EMBL" id="OPJ78316.1"/>
    </source>
</evidence>
<accession>A0A1V4K1K7</accession>
<organism evidence="2 3">
    <name type="scientific">Patagioenas fasciata monilis</name>
    <dbReference type="NCBI Taxonomy" id="372326"/>
    <lineage>
        <taxon>Eukaryota</taxon>
        <taxon>Metazoa</taxon>
        <taxon>Chordata</taxon>
        <taxon>Craniata</taxon>
        <taxon>Vertebrata</taxon>
        <taxon>Euteleostomi</taxon>
        <taxon>Archelosauria</taxon>
        <taxon>Archosauria</taxon>
        <taxon>Dinosauria</taxon>
        <taxon>Saurischia</taxon>
        <taxon>Theropoda</taxon>
        <taxon>Coelurosauria</taxon>
        <taxon>Aves</taxon>
        <taxon>Neognathae</taxon>
        <taxon>Neoaves</taxon>
        <taxon>Columbimorphae</taxon>
        <taxon>Columbiformes</taxon>
        <taxon>Columbidae</taxon>
        <taxon>Patagioenas</taxon>
    </lineage>
</organism>
<dbReference type="EMBL" id="LSYS01005191">
    <property type="protein sequence ID" value="OPJ78316.1"/>
    <property type="molecule type" value="Genomic_DNA"/>
</dbReference>
<comment type="caution">
    <text evidence="2">The sequence shown here is derived from an EMBL/GenBank/DDBJ whole genome shotgun (WGS) entry which is preliminary data.</text>
</comment>
<evidence type="ECO:0000313" key="3">
    <source>
        <dbReference type="Proteomes" id="UP000190648"/>
    </source>
</evidence>
<reference evidence="2 3" key="1">
    <citation type="submission" date="2016-02" db="EMBL/GenBank/DDBJ databases">
        <title>Band-tailed pigeon sequencing and assembly.</title>
        <authorList>
            <person name="Soares A.E."/>
            <person name="Novak B.J."/>
            <person name="Rice E.S."/>
            <person name="O'Connell B."/>
            <person name="Chang D."/>
            <person name="Weber S."/>
            <person name="Shapiro B."/>
        </authorList>
    </citation>
    <scope>NUCLEOTIDE SEQUENCE [LARGE SCALE GENOMIC DNA]</scope>
    <source>
        <strain evidence="2">BTP2013</strain>
        <tissue evidence="2">Blood</tissue>
    </source>
</reference>
<evidence type="ECO:0000256" key="1">
    <source>
        <dbReference type="SAM" id="MobiDB-lite"/>
    </source>
</evidence>
<gene>
    <name evidence="2" type="ORF">AV530_015263</name>
</gene>
<keyword evidence="3" id="KW-1185">Reference proteome</keyword>
<feature type="region of interest" description="Disordered" evidence="1">
    <location>
        <begin position="1"/>
        <end position="26"/>
    </location>
</feature>
<sequence>MSHRIPVTAPAALRARPGGHGTKRSPGLAVRGSGRFCGSALQRRFGGFPSVARFLHPPVVTGMCAWDGSLPRQCPSLAERPVPTARCRILGSADRQKVGCILTLAEAVCSCDPAL</sequence>
<name>A0A1V4K1K7_PATFA</name>
<dbReference type="AlphaFoldDB" id="A0A1V4K1K7"/>
<dbReference type="Proteomes" id="UP000190648">
    <property type="component" value="Unassembled WGS sequence"/>
</dbReference>
<proteinExistence type="predicted"/>